<protein>
    <submittedName>
        <fullName evidence="1">Alkaline phosphatase family protein</fullName>
    </submittedName>
</protein>
<dbReference type="InterPro" id="IPR002591">
    <property type="entry name" value="Phosphodiest/P_Trfase"/>
</dbReference>
<dbReference type="EMBL" id="JACYTR010000024">
    <property type="protein sequence ID" value="MBD8526482.1"/>
    <property type="molecule type" value="Genomic_DNA"/>
</dbReference>
<dbReference type="SUPFAM" id="SSF53649">
    <property type="entry name" value="Alkaline phosphatase-like"/>
    <property type="match status" value="1"/>
</dbReference>
<dbReference type="RefSeq" id="WP_192029904.1">
    <property type="nucleotide sequence ID" value="NZ_JACYTR010000024.1"/>
</dbReference>
<comment type="caution">
    <text evidence="1">The sequence shown here is derived from an EMBL/GenBank/DDBJ whole genome shotgun (WGS) entry which is preliminary data.</text>
</comment>
<dbReference type="Pfam" id="PF01663">
    <property type="entry name" value="Phosphodiest"/>
    <property type="match status" value="2"/>
</dbReference>
<proteinExistence type="predicted"/>
<sequence length="635" mass="70176">MGWRPALTAAALAAALFGIGCSQPPPPAKAQGRVVVLGFDGMDPVLTERWMAEGLLPEFARLREEGHYQHLPTSNPPQSPVAWSHFATGLKSGHHGIFDFLRRDAATYRPDFSIAKYTAPDDLNLFGWHLPIGEGTLENLRRGEPFWLTAQQSGKRASVFRVPVTYPPEPVQRMVSGMGVPDLLGTQGTYSYYTTSRVDQAESGGRVVLMRMQNDGGVQTRLDGPQHPLKPAEGVLQSDLHLKFSATQVEVTLAGRTESLQLHQWSDWWPVSFDYGLGSIPGMVRLRMLAGFPRPKLYVSPIHADPMEPVLPLSYPADYAAELAARMGRYHTLGMPEETWSMNQEHLDEQGFLDMVKTTLAEGEAMLQDALDADDSELVVKVFVQTDRVSHMFWRGLDTTHPLHSESSALARGAIPWIYQEADRVLGQVRKQLKPNDELVVLSDHGFAPFRRAAHLNRWLIENGWLALQPGANESQPLFAQVDWSRSRAYALGLNGLFLNLQQREAQGIVAVDQRDALLSELRSALAEWRDTDGTAVVRRSFLGSELYPGPESAHAPDLVIGYSSGYRASWQTSLGAAPAALIEDNQQAWSGDHCIDPELVPGVLFTSFKPETEIEGIAAMARFLLERTPAGPGH</sequence>
<evidence type="ECO:0000313" key="1">
    <source>
        <dbReference type="EMBL" id="MBD8526482.1"/>
    </source>
</evidence>
<gene>
    <name evidence="1" type="ORF">IFO71_12105</name>
</gene>
<evidence type="ECO:0000313" key="2">
    <source>
        <dbReference type="Proteomes" id="UP000613768"/>
    </source>
</evidence>
<dbReference type="AlphaFoldDB" id="A0AAW3ZMR2"/>
<keyword evidence="2" id="KW-1185">Reference proteome</keyword>
<organism evidence="1 2">
    <name type="scientific">Pseudomarimonas arenosa</name>
    <dbReference type="NCBI Taxonomy" id="2774145"/>
    <lineage>
        <taxon>Bacteria</taxon>
        <taxon>Pseudomonadati</taxon>
        <taxon>Pseudomonadota</taxon>
        <taxon>Gammaproteobacteria</taxon>
        <taxon>Lysobacterales</taxon>
        <taxon>Lysobacteraceae</taxon>
        <taxon>Pseudomarimonas</taxon>
    </lineage>
</organism>
<dbReference type="Proteomes" id="UP000613768">
    <property type="component" value="Unassembled WGS sequence"/>
</dbReference>
<dbReference type="PROSITE" id="PS51257">
    <property type="entry name" value="PROKAR_LIPOPROTEIN"/>
    <property type="match status" value="1"/>
</dbReference>
<dbReference type="InterPro" id="IPR017850">
    <property type="entry name" value="Alkaline_phosphatase_core_sf"/>
</dbReference>
<accession>A0AAW3ZMR2</accession>
<reference evidence="1 2" key="1">
    <citation type="submission" date="2020-09" db="EMBL/GenBank/DDBJ databases">
        <title>Pseudoxanthomonas sp. CAU 1598 isolated from sand of Yaerae Beach.</title>
        <authorList>
            <person name="Kim W."/>
        </authorList>
    </citation>
    <scope>NUCLEOTIDE SEQUENCE [LARGE SCALE GENOMIC DNA]</scope>
    <source>
        <strain evidence="1 2">CAU 1598</strain>
    </source>
</reference>
<name>A0AAW3ZMR2_9GAMM</name>
<dbReference type="Gene3D" id="3.40.720.10">
    <property type="entry name" value="Alkaline Phosphatase, subunit A"/>
    <property type="match status" value="2"/>
</dbReference>